<feature type="transmembrane region" description="Helical" evidence="5">
    <location>
        <begin position="819"/>
        <end position="839"/>
    </location>
</feature>
<keyword evidence="3" id="KW-0479">Metal-binding</keyword>
<keyword evidence="2" id="KW-0349">Heme</keyword>
<proteinExistence type="inferred from homology"/>
<feature type="transmembrane region" description="Helical" evidence="5">
    <location>
        <begin position="780"/>
        <end position="807"/>
    </location>
</feature>
<dbReference type="InterPro" id="IPR050529">
    <property type="entry name" value="CYP450_sterol_14alpha_dmase"/>
</dbReference>
<feature type="transmembrane region" description="Helical" evidence="5">
    <location>
        <begin position="579"/>
        <end position="598"/>
    </location>
</feature>
<gene>
    <name evidence="6" type="ORF">N0V91_005784</name>
</gene>
<keyword evidence="5" id="KW-0472">Membrane</keyword>
<sequence length="916" mass="101108">MSSTLLIVASLIVFPLLTYYATSTLFFRKANDKSSGTEPPTIPYFIPGVFNTAGFAQLGARKYFAELIKDYGTFAPFKVRAGPRSYVVLRDPVHMQRVLEAKEHLTTRAAQVEMFEKLFGSSDAEERYHLSEVGEQEKEGVGLHSGGGRFYVSDAALASSIDAFISNLSASMHDKMFQYDTWTGIEDIWSFLQLVLVRCIIQTLFGSALLKQYPRIVRDYLDFNAATEGFIPGMPRIMVHGAAKPRDHLLQGMKKWVEENRPAHNDKAKAWDENEGLPVIREYVRLCHDTRKFKDNVLRTSAAEMLAVLNITTNQVFTSTFWATLETLRKSHLTRNMTAAITQHFSPITHKYDVLGIVQEPFVKSLQTEVRRLRTANCVIRTNQTEGFPLDKQWSLPKGATVLMFSHDFALNTDAWKKAQPRLLEKPLEEFWAERFTKPEQKSRYKKSAGAETSRSDAGDLGDLVTQLTVCDQIPGSRFISALQTATLAVLFAEFEIQLSDVDEVEAVLPPIRELAFGTVEPLEKVAVRIRKRRTHFTGPVLHKKGTLVLIDPVTDLGRAPDIHALRLEALHATMPCELSPSGAAFSTMLSAFIGSVINGLCSGWLIAFITGWISWLSVIRILVAGAYEAYLTVNAGTKFDALDAQYHNIPMNGLGGTVNRAIDPATESQSYLVADAENPPQYSAHVPQEPSSKSSRFGTTTKFPMLKGVDRSVGSFGWIGWIWSAIYTPISQTIWVCVHLTSSTSGVNKFVRALAIGVSALGLTFDYKARYGAVLGRKWGAWAFVAFNAWNAGACLLLGIEALVLLIRGATQIQDIPIPLVVVYPIFCVIWAAGSWAFLPPIDGGRPSNIITGLLMGAFAGVFVAAPAFALWRNAEFDNAVADMMGQDAPDGLNLGEFLSCEGASVWAKFAAVMP</sequence>
<evidence type="ECO:0000256" key="5">
    <source>
        <dbReference type="SAM" id="Phobius"/>
    </source>
</evidence>
<evidence type="ECO:0000256" key="1">
    <source>
        <dbReference type="ARBA" id="ARBA00010617"/>
    </source>
</evidence>
<dbReference type="SUPFAM" id="SSF48264">
    <property type="entry name" value="Cytochrome P450"/>
    <property type="match status" value="1"/>
</dbReference>
<dbReference type="Gene3D" id="1.10.630.10">
    <property type="entry name" value="Cytochrome P450"/>
    <property type="match status" value="1"/>
</dbReference>
<dbReference type="PANTHER" id="PTHR24304">
    <property type="entry name" value="CYTOCHROME P450 FAMILY 7"/>
    <property type="match status" value="1"/>
</dbReference>
<dbReference type="AlphaFoldDB" id="A0A9W8ZEQ3"/>
<keyword evidence="5" id="KW-1133">Transmembrane helix</keyword>
<comment type="caution">
    <text evidence="6">The sequence shown here is derived from an EMBL/GenBank/DDBJ whole genome shotgun (WGS) entry which is preliminary data.</text>
</comment>
<accession>A0A9W8ZEQ3</accession>
<feature type="transmembrane region" description="Helical" evidence="5">
    <location>
        <begin position="719"/>
        <end position="739"/>
    </location>
</feature>
<keyword evidence="5" id="KW-0812">Transmembrane</keyword>
<protein>
    <submittedName>
        <fullName evidence="6">Uncharacterized protein</fullName>
    </submittedName>
</protein>
<evidence type="ECO:0000256" key="3">
    <source>
        <dbReference type="ARBA" id="ARBA00022723"/>
    </source>
</evidence>
<dbReference type="GO" id="GO:0005506">
    <property type="term" value="F:iron ion binding"/>
    <property type="evidence" value="ECO:0007669"/>
    <property type="project" value="InterPro"/>
</dbReference>
<dbReference type="GO" id="GO:0020037">
    <property type="term" value="F:heme binding"/>
    <property type="evidence" value="ECO:0007669"/>
    <property type="project" value="InterPro"/>
</dbReference>
<feature type="transmembrane region" description="Helical" evidence="5">
    <location>
        <begin position="605"/>
        <end position="628"/>
    </location>
</feature>
<feature type="transmembrane region" description="Helical" evidence="5">
    <location>
        <begin position="751"/>
        <end position="768"/>
    </location>
</feature>
<dbReference type="PANTHER" id="PTHR24304:SF2">
    <property type="entry name" value="24-HYDROXYCHOLESTEROL 7-ALPHA-HYDROXYLASE"/>
    <property type="match status" value="1"/>
</dbReference>
<comment type="similarity">
    <text evidence="1">Belongs to the cytochrome P450 family.</text>
</comment>
<dbReference type="Proteomes" id="UP001140510">
    <property type="component" value="Unassembled WGS sequence"/>
</dbReference>
<dbReference type="InterPro" id="IPR036396">
    <property type="entry name" value="Cyt_P450_sf"/>
</dbReference>
<reference evidence="6" key="1">
    <citation type="submission" date="2022-10" db="EMBL/GenBank/DDBJ databases">
        <title>Tapping the CABI collections for fungal endophytes: first genome assemblies for Collariella, Neodidymelliopsis, Ascochyta clinopodiicola, Didymella pomorum, Didymosphaeria variabile, Neocosmospora piperis and Neocucurbitaria cava.</title>
        <authorList>
            <person name="Hill R."/>
        </authorList>
    </citation>
    <scope>NUCLEOTIDE SEQUENCE</scope>
    <source>
        <strain evidence="6">IMI 355091</strain>
    </source>
</reference>
<dbReference type="EMBL" id="JAPEVA010000041">
    <property type="protein sequence ID" value="KAJ4404634.1"/>
    <property type="molecule type" value="Genomic_DNA"/>
</dbReference>
<organism evidence="6 7">
    <name type="scientific">Didymella pomorum</name>
    <dbReference type="NCBI Taxonomy" id="749634"/>
    <lineage>
        <taxon>Eukaryota</taxon>
        <taxon>Fungi</taxon>
        <taxon>Dikarya</taxon>
        <taxon>Ascomycota</taxon>
        <taxon>Pezizomycotina</taxon>
        <taxon>Dothideomycetes</taxon>
        <taxon>Pleosporomycetidae</taxon>
        <taxon>Pleosporales</taxon>
        <taxon>Pleosporineae</taxon>
        <taxon>Didymellaceae</taxon>
        <taxon>Didymella</taxon>
    </lineage>
</organism>
<keyword evidence="4" id="KW-0408">Iron</keyword>
<evidence type="ECO:0000313" key="6">
    <source>
        <dbReference type="EMBL" id="KAJ4404634.1"/>
    </source>
</evidence>
<evidence type="ECO:0000256" key="2">
    <source>
        <dbReference type="ARBA" id="ARBA00022617"/>
    </source>
</evidence>
<dbReference type="GO" id="GO:0008395">
    <property type="term" value="F:steroid hydroxylase activity"/>
    <property type="evidence" value="ECO:0007669"/>
    <property type="project" value="TreeGrafter"/>
</dbReference>
<dbReference type="OrthoDB" id="3366823at2759"/>
<dbReference type="GO" id="GO:0016705">
    <property type="term" value="F:oxidoreductase activity, acting on paired donors, with incorporation or reduction of molecular oxygen"/>
    <property type="evidence" value="ECO:0007669"/>
    <property type="project" value="InterPro"/>
</dbReference>
<keyword evidence="7" id="KW-1185">Reference proteome</keyword>
<name>A0A9W8ZEQ3_9PLEO</name>
<evidence type="ECO:0000313" key="7">
    <source>
        <dbReference type="Proteomes" id="UP001140510"/>
    </source>
</evidence>
<feature type="transmembrane region" description="Helical" evidence="5">
    <location>
        <begin position="851"/>
        <end position="873"/>
    </location>
</feature>
<evidence type="ECO:0000256" key="4">
    <source>
        <dbReference type="ARBA" id="ARBA00023004"/>
    </source>
</evidence>